<name>A0ABQ8TGR8_PERAM</name>
<feature type="region of interest" description="Disordered" evidence="1">
    <location>
        <begin position="176"/>
        <end position="242"/>
    </location>
</feature>
<gene>
    <name evidence="2" type="ORF">ANN_12286</name>
</gene>
<feature type="compositionally biased region" description="Basic and acidic residues" evidence="1">
    <location>
        <begin position="213"/>
        <end position="227"/>
    </location>
</feature>
<evidence type="ECO:0000256" key="1">
    <source>
        <dbReference type="SAM" id="MobiDB-lite"/>
    </source>
</evidence>
<evidence type="ECO:0000313" key="3">
    <source>
        <dbReference type="Proteomes" id="UP001148838"/>
    </source>
</evidence>
<feature type="compositionally biased region" description="Polar residues" evidence="1">
    <location>
        <begin position="180"/>
        <end position="193"/>
    </location>
</feature>
<proteinExistence type="predicted"/>
<evidence type="ECO:0000313" key="2">
    <source>
        <dbReference type="EMBL" id="KAJ4445604.1"/>
    </source>
</evidence>
<sequence length="272" mass="29384">MAGLCEGGNEPPGSLKSHAGGACCSTLSRASRPHYLQVCRSRPDPVVGRSIGATLTQSALLPGRSCLPCNMLSCLIATAGLSALAARHLRDPENCKSILHNAPSLKPEYPSGLSLSRTHSGTLLTWAWHDAESLLHAMDMELEDEDVDVESLMLAGSEFQSLGRAIVKEDEYEEVRWDGSPSSSPIRSTNMVSNGKRAGHAEKVPTENGEEDAEHHIQTQTTRKERIPNLSAEQSDGITVPNFNDDVTDAPPVSHRFHQLAEVVAVPISRHQ</sequence>
<accession>A0ABQ8TGR8</accession>
<reference evidence="2 3" key="1">
    <citation type="journal article" date="2022" name="Allergy">
        <title>Genome assembly and annotation of Periplaneta americana reveal a comprehensive cockroach allergen profile.</title>
        <authorList>
            <person name="Wang L."/>
            <person name="Xiong Q."/>
            <person name="Saelim N."/>
            <person name="Wang L."/>
            <person name="Nong W."/>
            <person name="Wan A.T."/>
            <person name="Shi M."/>
            <person name="Liu X."/>
            <person name="Cao Q."/>
            <person name="Hui J.H.L."/>
            <person name="Sookrung N."/>
            <person name="Leung T.F."/>
            <person name="Tungtrongchitr A."/>
            <person name="Tsui S.K.W."/>
        </authorList>
    </citation>
    <scope>NUCLEOTIDE SEQUENCE [LARGE SCALE GENOMIC DNA]</scope>
    <source>
        <strain evidence="2">PWHHKU_190912</strain>
    </source>
</reference>
<dbReference type="EMBL" id="JAJSOF020000009">
    <property type="protein sequence ID" value="KAJ4445604.1"/>
    <property type="molecule type" value="Genomic_DNA"/>
</dbReference>
<keyword evidence="3" id="KW-1185">Reference proteome</keyword>
<dbReference type="Proteomes" id="UP001148838">
    <property type="component" value="Unassembled WGS sequence"/>
</dbReference>
<comment type="caution">
    <text evidence="2">The sequence shown here is derived from an EMBL/GenBank/DDBJ whole genome shotgun (WGS) entry which is preliminary data.</text>
</comment>
<protein>
    <submittedName>
        <fullName evidence="2">Uncharacterized protein</fullName>
    </submittedName>
</protein>
<organism evidence="2 3">
    <name type="scientific">Periplaneta americana</name>
    <name type="common">American cockroach</name>
    <name type="synonym">Blatta americana</name>
    <dbReference type="NCBI Taxonomy" id="6978"/>
    <lineage>
        <taxon>Eukaryota</taxon>
        <taxon>Metazoa</taxon>
        <taxon>Ecdysozoa</taxon>
        <taxon>Arthropoda</taxon>
        <taxon>Hexapoda</taxon>
        <taxon>Insecta</taxon>
        <taxon>Pterygota</taxon>
        <taxon>Neoptera</taxon>
        <taxon>Polyneoptera</taxon>
        <taxon>Dictyoptera</taxon>
        <taxon>Blattodea</taxon>
        <taxon>Blattoidea</taxon>
        <taxon>Blattidae</taxon>
        <taxon>Blattinae</taxon>
        <taxon>Periplaneta</taxon>
    </lineage>
</organism>